<dbReference type="Pfam" id="PF04749">
    <property type="entry name" value="PLAC8"/>
    <property type="match status" value="1"/>
</dbReference>
<dbReference type="Proteomes" id="UP000187209">
    <property type="component" value="Unassembled WGS sequence"/>
</dbReference>
<gene>
    <name evidence="1" type="ORF">SteCoe_25899</name>
</gene>
<name>A0A1R2BE52_9CILI</name>
<organism evidence="1 2">
    <name type="scientific">Stentor coeruleus</name>
    <dbReference type="NCBI Taxonomy" id="5963"/>
    <lineage>
        <taxon>Eukaryota</taxon>
        <taxon>Sar</taxon>
        <taxon>Alveolata</taxon>
        <taxon>Ciliophora</taxon>
        <taxon>Postciliodesmatophora</taxon>
        <taxon>Heterotrichea</taxon>
        <taxon>Heterotrichida</taxon>
        <taxon>Stentoridae</taxon>
        <taxon>Stentor</taxon>
    </lineage>
</organism>
<proteinExistence type="predicted"/>
<accession>A0A1R2BE52</accession>
<evidence type="ECO:0000313" key="1">
    <source>
        <dbReference type="EMBL" id="OMJ75054.1"/>
    </source>
</evidence>
<comment type="caution">
    <text evidence="1">The sequence shown here is derived from an EMBL/GenBank/DDBJ whole genome shotgun (WGS) entry which is preliminary data.</text>
</comment>
<keyword evidence="2" id="KW-1185">Reference proteome</keyword>
<dbReference type="AlphaFoldDB" id="A0A1R2BE52"/>
<dbReference type="OrthoDB" id="1045822at2759"/>
<dbReference type="EMBL" id="MPUH01000713">
    <property type="protein sequence ID" value="OMJ75054.1"/>
    <property type="molecule type" value="Genomic_DNA"/>
</dbReference>
<evidence type="ECO:0000313" key="2">
    <source>
        <dbReference type="Proteomes" id="UP000187209"/>
    </source>
</evidence>
<dbReference type="InterPro" id="IPR006461">
    <property type="entry name" value="PLAC_motif_containing"/>
</dbReference>
<reference evidence="1 2" key="1">
    <citation type="submission" date="2016-11" db="EMBL/GenBank/DDBJ databases">
        <title>The macronuclear genome of Stentor coeruleus: a giant cell with tiny introns.</title>
        <authorList>
            <person name="Slabodnick M."/>
            <person name="Ruby J.G."/>
            <person name="Reiff S.B."/>
            <person name="Swart E.C."/>
            <person name="Gosai S."/>
            <person name="Prabakaran S."/>
            <person name="Witkowska E."/>
            <person name="Larue G.E."/>
            <person name="Fisher S."/>
            <person name="Freeman R.M."/>
            <person name="Gunawardena J."/>
            <person name="Chu W."/>
            <person name="Stover N.A."/>
            <person name="Gregory B.D."/>
            <person name="Nowacki M."/>
            <person name="Derisi J."/>
            <person name="Roy S.W."/>
            <person name="Marshall W.F."/>
            <person name="Sood P."/>
        </authorList>
    </citation>
    <scope>NUCLEOTIDE SEQUENCE [LARGE SCALE GENOMIC DNA]</scope>
    <source>
        <strain evidence="1">WM001</strain>
    </source>
</reference>
<sequence>MSEKWSTNIFNCFPVLPAFIISYCCPCIIQGISVLEVEGEGGCGECLMGMLCLSIGLSLNRNKLRDKFGIQGNCVADCLAYSCCCHCCLTTQEYIHAVRYTEKINK</sequence>
<dbReference type="PANTHER" id="PTHR15907">
    <property type="entry name" value="DUF614 FAMILY PROTEIN-RELATED"/>
    <property type="match status" value="1"/>
</dbReference>
<protein>
    <submittedName>
        <fullName evidence="1">Uncharacterized protein</fullName>
    </submittedName>
</protein>
<dbReference type="NCBIfam" id="TIGR01571">
    <property type="entry name" value="A_thal_Cys_rich"/>
    <property type="match status" value="1"/>
</dbReference>